<name>A0ABV7J0L5_9RHOB</name>
<dbReference type="Gene3D" id="3.30.70.100">
    <property type="match status" value="1"/>
</dbReference>
<dbReference type="EMBL" id="JBHRTO010000001">
    <property type="protein sequence ID" value="MFC3180749.1"/>
    <property type="molecule type" value="Genomic_DNA"/>
</dbReference>
<feature type="domain" description="DUF1330" evidence="1">
    <location>
        <begin position="2"/>
        <end position="93"/>
    </location>
</feature>
<dbReference type="InterPro" id="IPR011008">
    <property type="entry name" value="Dimeric_a/b-barrel"/>
</dbReference>
<dbReference type="Pfam" id="PF07045">
    <property type="entry name" value="DUF1330"/>
    <property type="match status" value="1"/>
</dbReference>
<accession>A0ABV7J0L5</accession>
<dbReference type="PANTHER" id="PTHR41521:SF4">
    <property type="entry name" value="BLR0684 PROTEIN"/>
    <property type="match status" value="1"/>
</dbReference>
<evidence type="ECO:0000313" key="2">
    <source>
        <dbReference type="EMBL" id="MFC3180749.1"/>
    </source>
</evidence>
<dbReference type="RefSeq" id="WP_380072372.1">
    <property type="nucleotide sequence ID" value="NZ_JBHRTO010000001.1"/>
</dbReference>
<sequence length="94" mass="10378">MPAYWIAHVTVTDPSRYTGYQSLAPQAFAKFHAKFLARGRSSDALEGPIYQRHVLIEFPDLESARACYASPEYQAAKAERAGAAEVMITITEGL</sequence>
<proteinExistence type="predicted"/>
<reference evidence="3" key="1">
    <citation type="journal article" date="2019" name="Int. J. Syst. Evol. Microbiol.">
        <title>The Global Catalogue of Microorganisms (GCM) 10K type strain sequencing project: providing services to taxonomists for standard genome sequencing and annotation.</title>
        <authorList>
            <consortium name="The Broad Institute Genomics Platform"/>
            <consortium name="The Broad Institute Genome Sequencing Center for Infectious Disease"/>
            <person name="Wu L."/>
            <person name="Ma J."/>
        </authorList>
    </citation>
    <scope>NUCLEOTIDE SEQUENCE [LARGE SCALE GENOMIC DNA]</scope>
    <source>
        <strain evidence="3">KCTC 52039</strain>
    </source>
</reference>
<dbReference type="InterPro" id="IPR010753">
    <property type="entry name" value="DUF1330"/>
</dbReference>
<dbReference type="PANTHER" id="PTHR41521">
    <property type="match status" value="1"/>
</dbReference>
<protein>
    <submittedName>
        <fullName evidence="2">DUF1330 domain-containing protein</fullName>
    </submittedName>
</protein>
<dbReference type="Proteomes" id="UP001595547">
    <property type="component" value="Unassembled WGS sequence"/>
</dbReference>
<keyword evidence="3" id="KW-1185">Reference proteome</keyword>
<gene>
    <name evidence="2" type="ORF">ACFOGH_07105</name>
</gene>
<evidence type="ECO:0000259" key="1">
    <source>
        <dbReference type="Pfam" id="PF07045"/>
    </source>
</evidence>
<dbReference type="SUPFAM" id="SSF54909">
    <property type="entry name" value="Dimeric alpha+beta barrel"/>
    <property type="match status" value="1"/>
</dbReference>
<comment type="caution">
    <text evidence="2">The sequence shown here is derived from an EMBL/GenBank/DDBJ whole genome shotgun (WGS) entry which is preliminary data.</text>
</comment>
<organism evidence="2 3">
    <name type="scientific">Cypionkella sinensis</name>
    <dbReference type="NCBI Taxonomy" id="1756043"/>
    <lineage>
        <taxon>Bacteria</taxon>
        <taxon>Pseudomonadati</taxon>
        <taxon>Pseudomonadota</taxon>
        <taxon>Alphaproteobacteria</taxon>
        <taxon>Rhodobacterales</taxon>
        <taxon>Paracoccaceae</taxon>
        <taxon>Cypionkella</taxon>
    </lineage>
</organism>
<evidence type="ECO:0000313" key="3">
    <source>
        <dbReference type="Proteomes" id="UP001595547"/>
    </source>
</evidence>